<evidence type="ECO:0000313" key="2">
    <source>
        <dbReference type="Proteomes" id="UP000664277"/>
    </source>
</evidence>
<dbReference type="EMBL" id="JAFLCK010000013">
    <property type="protein sequence ID" value="MBN8660759.1"/>
    <property type="molecule type" value="Genomic_DNA"/>
</dbReference>
<dbReference type="Proteomes" id="UP000664277">
    <property type="component" value="Unassembled WGS sequence"/>
</dbReference>
<evidence type="ECO:0000313" key="1">
    <source>
        <dbReference type="EMBL" id="MBN8660759.1"/>
    </source>
</evidence>
<accession>A0A8J7TLL5</accession>
<dbReference type="AlphaFoldDB" id="A0A8J7TLL5"/>
<sequence>MNKAILALSLLLLELSFGLLFVCPAFCKDTAGSSRAGVNRLKVWTLDQKGHAGGNYTVNICPGAVCIRARDFDFYVVSRAPLWDVYAYNPKAKTYFKWKLEQYDGLRKDMIFASWMREHRWIQFAKSFDKRNKLSLVLYKVDTKSDTMQGESIRAAVLSAAADIPVSASALRVHCRTVKVPQVKELAIAGDIPRSLFGLRSNGAYFTTYSAKPEIIESSRFDLPKGYSLVASDTLVSGGADTGFAELIPDLDVKRKGKH</sequence>
<reference evidence="1" key="1">
    <citation type="submission" date="2021-02" db="EMBL/GenBank/DDBJ databases">
        <title>Genome-Resolved Metagenomics of a Microbial Community Performing Photosynthetic Biological Nutrient Removal.</title>
        <authorList>
            <person name="Mcdaniel E.A."/>
        </authorList>
    </citation>
    <scope>NUCLEOTIDE SEQUENCE</scope>
    <source>
        <strain evidence="1">UWPOB_OBS1</strain>
    </source>
</reference>
<comment type="caution">
    <text evidence="1">The sequence shown here is derived from an EMBL/GenBank/DDBJ whole genome shotgun (WGS) entry which is preliminary data.</text>
</comment>
<name>A0A8J7TLL5_9BACT</name>
<proteinExistence type="predicted"/>
<organism evidence="1 2">
    <name type="scientific">Candidatus Obscuribacter phosphatis</name>
    <dbReference type="NCBI Taxonomy" id="1906157"/>
    <lineage>
        <taxon>Bacteria</taxon>
        <taxon>Bacillati</taxon>
        <taxon>Candidatus Melainabacteria</taxon>
        <taxon>Candidatus Obscuribacterales</taxon>
        <taxon>Candidatus Obscuribacteraceae</taxon>
        <taxon>Candidatus Obscuribacter</taxon>
    </lineage>
</organism>
<gene>
    <name evidence="1" type="ORF">J0M35_10370</name>
</gene>
<protein>
    <submittedName>
        <fullName evidence="1">Uncharacterized protein</fullName>
    </submittedName>
</protein>